<comment type="caution">
    <text evidence="3">The sequence shown here is derived from an EMBL/GenBank/DDBJ whole genome shotgun (WGS) entry which is preliminary data.</text>
</comment>
<dbReference type="PROSITE" id="PS50011">
    <property type="entry name" value="PROTEIN_KINASE_DOM"/>
    <property type="match status" value="1"/>
</dbReference>
<gene>
    <name evidence="3" type="ORF">OS493_019373</name>
</gene>
<dbReference type="OrthoDB" id="5989125at2759"/>
<dbReference type="PROSITE" id="PS00108">
    <property type="entry name" value="PROTEIN_KINASE_ST"/>
    <property type="match status" value="1"/>
</dbReference>
<keyword evidence="4" id="KW-1185">Reference proteome</keyword>
<dbReference type="Gene3D" id="1.10.510.10">
    <property type="entry name" value="Transferase(Phosphotransferase) domain 1"/>
    <property type="match status" value="1"/>
</dbReference>
<evidence type="ECO:0000313" key="3">
    <source>
        <dbReference type="EMBL" id="KAJ7391242.1"/>
    </source>
</evidence>
<name>A0A9X0D8H8_9CNID</name>
<accession>A0A9X0D8H8</accession>
<feature type="compositionally biased region" description="Basic and acidic residues" evidence="1">
    <location>
        <begin position="78"/>
        <end position="88"/>
    </location>
</feature>
<evidence type="ECO:0000313" key="4">
    <source>
        <dbReference type="Proteomes" id="UP001163046"/>
    </source>
</evidence>
<dbReference type="InterPro" id="IPR008271">
    <property type="entry name" value="Ser/Thr_kinase_AS"/>
</dbReference>
<dbReference type="Proteomes" id="UP001163046">
    <property type="component" value="Unassembled WGS sequence"/>
</dbReference>
<protein>
    <recommendedName>
        <fullName evidence="2">Protein kinase domain-containing protein</fullName>
    </recommendedName>
</protein>
<dbReference type="AlphaFoldDB" id="A0A9X0D8H8"/>
<dbReference type="InterPro" id="IPR011009">
    <property type="entry name" value="Kinase-like_dom_sf"/>
</dbReference>
<organism evidence="3 4">
    <name type="scientific">Desmophyllum pertusum</name>
    <dbReference type="NCBI Taxonomy" id="174260"/>
    <lineage>
        <taxon>Eukaryota</taxon>
        <taxon>Metazoa</taxon>
        <taxon>Cnidaria</taxon>
        <taxon>Anthozoa</taxon>
        <taxon>Hexacorallia</taxon>
        <taxon>Scleractinia</taxon>
        <taxon>Caryophylliina</taxon>
        <taxon>Caryophylliidae</taxon>
        <taxon>Desmophyllum</taxon>
    </lineage>
</organism>
<proteinExistence type="predicted"/>
<dbReference type="EMBL" id="MU825407">
    <property type="protein sequence ID" value="KAJ7391242.1"/>
    <property type="molecule type" value="Genomic_DNA"/>
</dbReference>
<evidence type="ECO:0000256" key="1">
    <source>
        <dbReference type="SAM" id="MobiDB-lite"/>
    </source>
</evidence>
<sequence>MQLVLGKKILQALLDRNEEINKEEIYSSPLTRRVVQVNQNPNGARKKSSSHTYQQRSHWKVELDEEIKCKQEKKKKKEATEANREGKGPRLKAKRAGTVANKLLDVLAQHLTCGSDLGKIFGYGLLYCAEDRQNFVRDVISTALQAVSEKQGIRKALSRMPYDDLNRQYLEAQRVPDWIHALSRKEICDKAVWLNIVGEVASAMLHDNKVGFLHNDIKTDNVVLDKTETEEKVEYNPVLIDFGKSLPMSGLRGPKSLSKGRQKKYMVEFPHIAPEIVTGKGGQSVERIFLKAKFPMS</sequence>
<dbReference type="InterPro" id="IPR000719">
    <property type="entry name" value="Prot_kinase_dom"/>
</dbReference>
<feature type="domain" description="Protein kinase" evidence="2">
    <location>
        <begin position="76"/>
        <end position="297"/>
    </location>
</feature>
<dbReference type="GO" id="GO:0004672">
    <property type="term" value="F:protein kinase activity"/>
    <property type="evidence" value="ECO:0007669"/>
    <property type="project" value="InterPro"/>
</dbReference>
<feature type="region of interest" description="Disordered" evidence="1">
    <location>
        <begin position="72"/>
        <end position="93"/>
    </location>
</feature>
<evidence type="ECO:0000259" key="2">
    <source>
        <dbReference type="PROSITE" id="PS50011"/>
    </source>
</evidence>
<dbReference type="SUPFAM" id="SSF56112">
    <property type="entry name" value="Protein kinase-like (PK-like)"/>
    <property type="match status" value="1"/>
</dbReference>
<dbReference type="GO" id="GO:0005524">
    <property type="term" value="F:ATP binding"/>
    <property type="evidence" value="ECO:0007669"/>
    <property type="project" value="InterPro"/>
</dbReference>
<reference evidence="3" key="1">
    <citation type="submission" date="2023-01" db="EMBL/GenBank/DDBJ databases">
        <title>Genome assembly of the deep-sea coral Lophelia pertusa.</title>
        <authorList>
            <person name="Herrera S."/>
            <person name="Cordes E."/>
        </authorList>
    </citation>
    <scope>NUCLEOTIDE SEQUENCE</scope>
    <source>
        <strain evidence="3">USNM1676648</strain>
        <tissue evidence="3">Polyp</tissue>
    </source>
</reference>